<feature type="domain" description="HTH araC/xylS-type" evidence="3">
    <location>
        <begin position="212"/>
        <end position="310"/>
    </location>
</feature>
<dbReference type="SMART" id="SM00342">
    <property type="entry name" value="HTH_ARAC"/>
    <property type="match status" value="1"/>
</dbReference>
<dbReference type="Proteomes" id="UP000194161">
    <property type="component" value="Chromosome"/>
</dbReference>
<dbReference type="SUPFAM" id="SSF52317">
    <property type="entry name" value="Class I glutamine amidotransferase-like"/>
    <property type="match status" value="1"/>
</dbReference>
<dbReference type="EMBL" id="CP021111">
    <property type="protein sequence ID" value="ARP94197.1"/>
    <property type="molecule type" value="Genomic_DNA"/>
</dbReference>
<dbReference type="STRING" id="463040.CAL15_07265"/>
<name>A0A1W6ZA49_9BORD</name>
<keyword evidence="2" id="KW-0804">Transcription</keyword>
<dbReference type="InterPro" id="IPR029062">
    <property type="entry name" value="Class_I_gatase-like"/>
</dbReference>
<dbReference type="InterPro" id="IPR052158">
    <property type="entry name" value="INH-QAR"/>
</dbReference>
<evidence type="ECO:0000313" key="4">
    <source>
        <dbReference type="EMBL" id="ARP94197.1"/>
    </source>
</evidence>
<gene>
    <name evidence="4" type="ORF">CAL15_07265</name>
</gene>
<dbReference type="InterPro" id="IPR002818">
    <property type="entry name" value="DJ-1/PfpI"/>
</dbReference>
<dbReference type="InterPro" id="IPR009057">
    <property type="entry name" value="Homeodomain-like_sf"/>
</dbReference>
<dbReference type="Gene3D" id="3.40.50.880">
    <property type="match status" value="1"/>
</dbReference>
<dbReference type="PANTHER" id="PTHR43130:SF3">
    <property type="entry name" value="HTH-TYPE TRANSCRIPTIONAL REGULATOR RV1931C"/>
    <property type="match status" value="1"/>
</dbReference>
<sequence>MRSARTRKVGFVFYQGFTPLHLAVAGAFDMANQHAGEKLYDVRMLSHSGGAVAGPFGLSLHTEPFGDARFDLLVVGGAAMSPEPAVLDFLREAARTDSRIASVCTGAFALAAAGLLNGRKATTHWKRAAELQARYPLIDVDADRIFIEDGPIWTCAGSTAGLDLALALIEDDFGIEVARAIARFLVMYHRRTGGQSQFSTLLELEPKSDRLQAVVTYARRNLSNRLNVEELAEVANLSSRQFTRLFQSETGLPPAKAVEKIRLEAARNLMVDSTHPIEVIARQTGFGDSDRMRRAFVRAFGRPPQSFRRDAGLA</sequence>
<dbReference type="PROSITE" id="PS01124">
    <property type="entry name" value="HTH_ARAC_FAMILY_2"/>
    <property type="match status" value="1"/>
</dbReference>
<accession>A0A1W6ZA49</accession>
<evidence type="ECO:0000256" key="1">
    <source>
        <dbReference type="ARBA" id="ARBA00023015"/>
    </source>
</evidence>
<reference evidence="4 5" key="1">
    <citation type="submission" date="2017-05" db="EMBL/GenBank/DDBJ databases">
        <title>Complete and WGS of Bordetella genogroups.</title>
        <authorList>
            <person name="Spilker T."/>
            <person name="LiPuma J."/>
        </authorList>
    </citation>
    <scope>NUCLEOTIDE SEQUENCE [LARGE SCALE GENOMIC DNA]</scope>
    <source>
        <strain evidence="4 5">AU7206</strain>
    </source>
</reference>
<dbReference type="Pfam" id="PF12833">
    <property type="entry name" value="HTH_18"/>
    <property type="match status" value="1"/>
</dbReference>
<evidence type="ECO:0000313" key="5">
    <source>
        <dbReference type="Proteomes" id="UP000194161"/>
    </source>
</evidence>
<keyword evidence="5" id="KW-1185">Reference proteome</keyword>
<protein>
    <submittedName>
        <fullName evidence="4">AraC family transcriptional regulator</fullName>
    </submittedName>
</protein>
<organism evidence="4 5">
    <name type="scientific">Bordetella genomosp. 13</name>
    <dbReference type="NCBI Taxonomy" id="463040"/>
    <lineage>
        <taxon>Bacteria</taxon>
        <taxon>Pseudomonadati</taxon>
        <taxon>Pseudomonadota</taxon>
        <taxon>Betaproteobacteria</taxon>
        <taxon>Burkholderiales</taxon>
        <taxon>Alcaligenaceae</taxon>
        <taxon>Bordetella</taxon>
    </lineage>
</organism>
<proteinExistence type="predicted"/>
<dbReference type="AlphaFoldDB" id="A0A1W6ZA49"/>
<dbReference type="Pfam" id="PF01965">
    <property type="entry name" value="DJ-1_PfpI"/>
    <property type="match status" value="1"/>
</dbReference>
<dbReference type="GO" id="GO:0043565">
    <property type="term" value="F:sequence-specific DNA binding"/>
    <property type="evidence" value="ECO:0007669"/>
    <property type="project" value="InterPro"/>
</dbReference>
<evidence type="ECO:0000259" key="3">
    <source>
        <dbReference type="PROSITE" id="PS01124"/>
    </source>
</evidence>
<keyword evidence="1" id="KW-0805">Transcription regulation</keyword>
<dbReference type="OrthoDB" id="8543772at2"/>
<dbReference type="InterPro" id="IPR018060">
    <property type="entry name" value="HTH_AraC"/>
</dbReference>
<dbReference type="KEGG" id="bgm:CAL15_07265"/>
<dbReference type="Gene3D" id="1.10.10.60">
    <property type="entry name" value="Homeodomain-like"/>
    <property type="match status" value="1"/>
</dbReference>
<dbReference type="CDD" id="cd03137">
    <property type="entry name" value="GATase1_AraC_1"/>
    <property type="match status" value="1"/>
</dbReference>
<dbReference type="PANTHER" id="PTHR43130">
    <property type="entry name" value="ARAC-FAMILY TRANSCRIPTIONAL REGULATOR"/>
    <property type="match status" value="1"/>
</dbReference>
<dbReference type="RefSeq" id="WP_086077963.1">
    <property type="nucleotide sequence ID" value="NZ_CP021111.1"/>
</dbReference>
<evidence type="ECO:0000256" key="2">
    <source>
        <dbReference type="ARBA" id="ARBA00023163"/>
    </source>
</evidence>
<dbReference type="SUPFAM" id="SSF46689">
    <property type="entry name" value="Homeodomain-like"/>
    <property type="match status" value="2"/>
</dbReference>
<dbReference type="GO" id="GO:0003700">
    <property type="term" value="F:DNA-binding transcription factor activity"/>
    <property type="evidence" value="ECO:0007669"/>
    <property type="project" value="InterPro"/>
</dbReference>